<dbReference type="PROSITE" id="PS50924">
    <property type="entry name" value="MHYT"/>
    <property type="match status" value="1"/>
</dbReference>
<feature type="transmembrane region" description="Helical" evidence="1">
    <location>
        <begin position="54"/>
        <end position="76"/>
    </location>
</feature>
<name>A0A6G1JNP8_9PLEO</name>
<dbReference type="EMBL" id="MU005569">
    <property type="protein sequence ID" value="KAF2692164.1"/>
    <property type="molecule type" value="Genomic_DNA"/>
</dbReference>
<dbReference type="Pfam" id="PF03707">
    <property type="entry name" value="MHYT"/>
    <property type="match status" value="1"/>
</dbReference>
<keyword evidence="1" id="KW-0472">Membrane</keyword>
<feature type="domain" description="MHYT" evidence="2">
    <location>
        <begin position="19"/>
        <end position="224"/>
    </location>
</feature>
<feature type="transmembrane region" description="Helical" evidence="1">
    <location>
        <begin position="238"/>
        <end position="260"/>
    </location>
</feature>
<proteinExistence type="predicted"/>
<protein>
    <recommendedName>
        <fullName evidence="2">MHYT domain-containing protein</fullName>
    </recommendedName>
</protein>
<keyword evidence="1" id="KW-1133">Transmembrane helix</keyword>
<gene>
    <name evidence="3" type="ORF">K458DRAFT_438372</name>
</gene>
<feature type="transmembrane region" description="Helical" evidence="1">
    <location>
        <begin position="164"/>
        <end position="188"/>
    </location>
</feature>
<evidence type="ECO:0000259" key="2">
    <source>
        <dbReference type="PROSITE" id="PS50924"/>
    </source>
</evidence>
<feature type="transmembrane region" description="Helical" evidence="1">
    <location>
        <begin position="96"/>
        <end position="115"/>
    </location>
</feature>
<evidence type="ECO:0000313" key="3">
    <source>
        <dbReference type="EMBL" id="KAF2692164.1"/>
    </source>
</evidence>
<sequence length="825" mass="91138">MESNITQKYPLGSRPHIHYLPYLIFISYIVSLIGAITTVELLHRRLSGTGWRSWVQLAACSVSFGLVAIWCMHFVGNRAIVLGDGEDDIQLYYNPAFTAVSAVLPIVVIFLGLLVADRFYKNNKASVTRYVALLVCGVCAGAAVTEMHYLGNQGTTNYRLKPSAPFIVGAASIAVGACLIAFGLFFHWSGHWMNNIWRRFVVACFLAVAVSGMHWTAAAGTVYEINGYHNGSGQAGNVNLIIAVCLCLAACGVCFAMGFIKQREERKLKDRAQQVVLAVATFDEDGNVLVTPSGLLPCQTITRQFHQRTFDEDFNTRHPVFHWLFRVSRHWGGIIDLIPAMRDHLHQTGYLQTNTPVMGGISRDSMGTEDDTSYSAAFREMFCVTAQDIARSMETRLQNLGYLFEEVLPTGTLFAKTIFKDTHGKNILAADVAKVQQDIEAGTANPILFGRGQLLVLTHKVGVDEASRLQNIGFRFATMDHIGDQLSRSLQIPRDDLQKLVGRLQSYCDREPAIPRHGTYLASFLLQPSPVLKGLDVIVTRQNPDRLPMVKMASQELSAKELRLLSAFNGLTLDECLTRINQRVGSVTDDYMFLEKFCNRIQELVRAVPEPAFRSAIFSSQQLDVAHGTTGQNDPLQATVFAFCGIKEVYNQSLQSSTLQFVPLSFFKANLRAYPGSPDHGILAHRNHKEFSALHSSSPDSVPSSSRHGTKWTGIFRAKSIPASEASLNPDSSSEKGLVPMSPLSMDPSNNSNHPFGGIMVSQDVTISEDHKNDSEMELRELGVKTEAGVGDIEQLTMADRLMSITTSFRDPHSRSVAGDNYGKW</sequence>
<evidence type="ECO:0000256" key="1">
    <source>
        <dbReference type="SAM" id="Phobius"/>
    </source>
</evidence>
<feature type="transmembrane region" description="Helical" evidence="1">
    <location>
        <begin position="127"/>
        <end position="144"/>
    </location>
</feature>
<reference evidence="3" key="1">
    <citation type="journal article" date="2020" name="Stud. Mycol.">
        <title>101 Dothideomycetes genomes: a test case for predicting lifestyles and emergence of pathogens.</title>
        <authorList>
            <person name="Haridas S."/>
            <person name="Albert R."/>
            <person name="Binder M."/>
            <person name="Bloem J."/>
            <person name="Labutti K."/>
            <person name="Salamov A."/>
            <person name="Andreopoulos B."/>
            <person name="Baker S."/>
            <person name="Barry K."/>
            <person name="Bills G."/>
            <person name="Bluhm B."/>
            <person name="Cannon C."/>
            <person name="Castanera R."/>
            <person name="Culley D."/>
            <person name="Daum C."/>
            <person name="Ezra D."/>
            <person name="Gonzalez J."/>
            <person name="Henrissat B."/>
            <person name="Kuo A."/>
            <person name="Liang C."/>
            <person name="Lipzen A."/>
            <person name="Lutzoni F."/>
            <person name="Magnuson J."/>
            <person name="Mondo S."/>
            <person name="Nolan M."/>
            <person name="Ohm R."/>
            <person name="Pangilinan J."/>
            <person name="Park H.-J."/>
            <person name="Ramirez L."/>
            <person name="Alfaro M."/>
            <person name="Sun H."/>
            <person name="Tritt A."/>
            <person name="Yoshinaga Y."/>
            <person name="Zwiers L.-H."/>
            <person name="Turgeon B."/>
            <person name="Goodwin S."/>
            <person name="Spatafora J."/>
            <person name="Crous P."/>
            <person name="Grigoriev I."/>
        </authorList>
    </citation>
    <scope>NUCLEOTIDE SEQUENCE</scope>
    <source>
        <strain evidence="3">CBS 122367</strain>
    </source>
</reference>
<dbReference type="PANTHER" id="PTHR35152:SF1">
    <property type="entry name" value="DOMAIN SIGNALLING PROTEIN, PUTATIVE (AFU_ORTHOLOGUE AFUA_5G11310)-RELATED"/>
    <property type="match status" value="1"/>
</dbReference>
<feature type="transmembrane region" description="Helical" evidence="1">
    <location>
        <begin position="20"/>
        <end position="42"/>
    </location>
</feature>
<keyword evidence="1" id="KW-0812">Transmembrane</keyword>
<organism evidence="3 4">
    <name type="scientific">Lentithecium fluviatile CBS 122367</name>
    <dbReference type="NCBI Taxonomy" id="1168545"/>
    <lineage>
        <taxon>Eukaryota</taxon>
        <taxon>Fungi</taxon>
        <taxon>Dikarya</taxon>
        <taxon>Ascomycota</taxon>
        <taxon>Pezizomycotina</taxon>
        <taxon>Dothideomycetes</taxon>
        <taxon>Pleosporomycetidae</taxon>
        <taxon>Pleosporales</taxon>
        <taxon>Massarineae</taxon>
        <taxon>Lentitheciaceae</taxon>
        <taxon>Lentithecium</taxon>
    </lineage>
</organism>
<dbReference type="AlphaFoldDB" id="A0A6G1JNP8"/>
<accession>A0A6G1JNP8</accession>
<keyword evidence="4" id="KW-1185">Reference proteome</keyword>
<dbReference type="Proteomes" id="UP000799291">
    <property type="component" value="Unassembled WGS sequence"/>
</dbReference>
<evidence type="ECO:0000313" key="4">
    <source>
        <dbReference type="Proteomes" id="UP000799291"/>
    </source>
</evidence>
<dbReference type="PANTHER" id="PTHR35152">
    <property type="entry name" value="DOMAIN SIGNALLING PROTEIN, PUTATIVE (AFU_ORTHOLOGUE AFUA_5G11310)-RELATED"/>
    <property type="match status" value="1"/>
</dbReference>
<dbReference type="OrthoDB" id="264015at2759"/>
<dbReference type="InterPro" id="IPR005330">
    <property type="entry name" value="MHYT_dom"/>
</dbReference>
<feature type="transmembrane region" description="Helical" evidence="1">
    <location>
        <begin position="200"/>
        <end position="218"/>
    </location>
</feature>